<reference evidence="4 5" key="1">
    <citation type="submission" date="2015-03" db="EMBL/GenBank/DDBJ databases">
        <title>Draft genome of the nematode, Opisthorchis viverrini.</title>
        <authorList>
            <person name="Mitreva M."/>
        </authorList>
    </citation>
    <scope>NUCLEOTIDE SEQUENCE [LARGE SCALE GENOMIC DNA]</scope>
    <source>
        <strain evidence="4">Khon Kaen</strain>
    </source>
</reference>
<dbReference type="InterPro" id="IPR036971">
    <property type="entry name" value="PDEase_catalytic_dom_sf"/>
</dbReference>
<dbReference type="AlphaFoldDB" id="A0A1S8WNB9"/>
<feature type="domain" description="PDEase" evidence="3">
    <location>
        <begin position="1"/>
        <end position="60"/>
    </location>
</feature>
<dbReference type="PROSITE" id="PS51845">
    <property type="entry name" value="PDEASE_I_2"/>
    <property type="match status" value="1"/>
</dbReference>
<dbReference type="EMBL" id="KV901949">
    <property type="protein sequence ID" value="OON15773.1"/>
    <property type="molecule type" value="Genomic_DNA"/>
</dbReference>
<dbReference type="GO" id="GO:0004114">
    <property type="term" value="F:3',5'-cyclic-nucleotide phosphodiesterase activity"/>
    <property type="evidence" value="ECO:0007669"/>
    <property type="project" value="InterPro"/>
</dbReference>
<dbReference type="InterPro" id="IPR023174">
    <property type="entry name" value="PDEase_CS"/>
</dbReference>
<dbReference type="GO" id="GO:0007165">
    <property type="term" value="P:signal transduction"/>
    <property type="evidence" value="ECO:0007669"/>
    <property type="project" value="InterPro"/>
</dbReference>
<keyword evidence="1" id="KW-0479">Metal-binding</keyword>
<evidence type="ECO:0000313" key="5">
    <source>
        <dbReference type="Proteomes" id="UP000243686"/>
    </source>
</evidence>
<dbReference type="Pfam" id="PF00233">
    <property type="entry name" value="PDEase_I"/>
    <property type="match status" value="1"/>
</dbReference>
<dbReference type="PROSITE" id="PS00126">
    <property type="entry name" value="PDEASE_I_1"/>
    <property type="match status" value="1"/>
</dbReference>
<keyword evidence="5" id="KW-1185">Reference proteome</keyword>
<dbReference type="InterPro" id="IPR002073">
    <property type="entry name" value="PDEase_catalytic_dom"/>
</dbReference>
<evidence type="ECO:0000259" key="3">
    <source>
        <dbReference type="PROSITE" id="PS51845"/>
    </source>
</evidence>
<dbReference type="Proteomes" id="UP000243686">
    <property type="component" value="Unassembled WGS sequence"/>
</dbReference>
<evidence type="ECO:0000256" key="1">
    <source>
        <dbReference type="ARBA" id="ARBA00022723"/>
    </source>
</evidence>
<dbReference type="PANTHER" id="PTHR11347">
    <property type="entry name" value="CYCLIC NUCLEOTIDE PHOSPHODIESTERASE"/>
    <property type="match status" value="1"/>
</dbReference>
<evidence type="ECO:0000313" key="4">
    <source>
        <dbReference type="EMBL" id="OON15773.1"/>
    </source>
</evidence>
<dbReference type="Gene3D" id="1.10.1300.10">
    <property type="entry name" value="3'5'-cyclic nucleotide phosphodiesterase, catalytic domain"/>
    <property type="match status" value="1"/>
</dbReference>
<dbReference type="SUPFAM" id="SSF109604">
    <property type="entry name" value="HD-domain/PDEase-like"/>
    <property type="match status" value="1"/>
</dbReference>
<organism evidence="4 5">
    <name type="scientific">Opisthorchis viverrini</name>
    <name type="common">Southeast Asian liver fluke</name>
    <dbReference type="NCBI Taxonomy" id="6198"/>
    <lineage>
        <taxon>Eukaryota</taxon>
        <taxon>Metazoa</taxon>
        <taxon>Spiralia</taxon>
        <taxon>Lophotrochozoa</taxon>
        <taxon>Platyhelminthes</taxon>
        <taxon>Trematoda</taxon>
        <taxon>Digenea</taxon>
        <taxon>Opisthorchiida</taxon>
        <taxon>Opisthorchiata</taxon>
        <taxon>Opisthorchiidae</taxon>
        <taxon>Opisthorchis</taxon>
    </lineage>
</organism>
<protein>
    <recommendedName>
        <fullName evidence="3">PDEase domain-containing protein</fullName>
    </recommendedName>
</protein>
<accession>A0A1S8WNB9</accession>
<name>A0A1S8WNB9_OPIVI</name>
<gene>
    <name evidence="4" type="ORF">X801_08420</name>
</gene>
<evidence type="ECO:0000256" key="2">
    <source>
        <dbReference type="ARBA" id="ARBA00022801"/>
    </source>
</evidence>
<keyword evidence="2" id="KW-0378">Hydrolase</keyword>
<sequence length="60" mass="6616">MEEVGSLLAAVVHDLDHPGRTNPFLVNSNNPLAILYNDMARTSLPIPCSIEFIPSIREEP</sequence>
<dbReference type="GO" id="GO:0046872">
    <property type="term" value="F:metal ion binding"/>
    <property type="evidence" value="ECO:0007669"/>
    <property type="project" value="UniProtKB-KW"/>
</dbReference>
<proteinExistence type="predicted"/>